<sequence>MERKTIDLDQGWDYMQTGDFFLRHFHLRHLLLHHHLRRSRPYSIPDTPTPSGLPICCRRRTLTPHHRFKSPPHSTPRNLKPLASSPAIRIYPPRLYEVEKTSIHNKSYLNDQEDEDVLFSGVASGRAGVSCSPLVTYADYNQERIENQIWIMRPRKILKNAKRLLEIRQVFRQPPSQVHVSSHFISGCKSYGSCSYPCLRDCNLLLNVGKYHLLVCGTTPCMICGSRDIESVLLDHLGVKRGEVTKDGLFSVREMECMGCCVNAPMITVEDYSNGSQGYTYNYFVYVRPEKVVEIVEKLRKGEKPPHETQDPKRIKCGPEGGNTTLLGEPKPLQFRDLDAC</sequence>
<feature type="region of interest" description="Disordered" evidence="1">
    <location>
        <begin position="302"/>
        <end position="329"/>
    </location>
</feature>
<dbReference type="InterPro" id="IPR042128">
    <property type="entry name" value="NuoE_dom"/>
</dbReference>
<organism evidence="2">
    <name type="scientific">Brassica napus</name>
    <name type="common">Rape</name>
    <dbReference type="NCBI Taxonomy" id="3708"/>
    <lineage>
        <taxon>Eukaryota</taxon>
        <taxon>Viridiplantae</taxon>
        <taxon>Streptophyta</taxon>
        <taxon>Embryophyta</taxon>
        <taxon>Tracheophyta</taxon>
        <taxon>Spermatophyta</taxon>
        <taxon>Magnoliopsida</taxon>
        <taxon>eudicotyledons</taxon>
        <taxon>Gunneridae</taxon>
        <taxon>Pentapetalae</taxon>
        <taxon>rosids</taxon>
        <taxon>malvids</taxon>
        <taxon>Brassicales</taxon>
        <taxon>Brassicaceae</taxon>
        <taxon>Brassiceae</taxon>
        <taxon>Brassica</taxon>
    </lineage>
</organism>
<dbReference type="EMBL" id="HG994366">
    <property type="protein sequence ID" value="CAF1916265.1"/>
    <property type="molecule type" value="Genomic_DNA"/>
</dbReference>
<accession>A0A816KAE2</accession>
<dbReference type="PROSITE" id="PS01099">
    <property type="entry name" value="COMPLEX1_24K"/>
    <property type="match status" value="1"/>
</dbReference>
<evidence type="ECO:0000256" key="1">
    <source>
        <dbReference type="SAM" id="MobiDB-lite"/>
    </source>
</evidence>
<dbReference type="Proteomes" id="UP001295469">
    <property type="component" value="Chromosome C02"/>
</dbReference>
<dbReference type="PANTHER" id="PTHR10371">
    <property type="entry name" value="NADH DEHYDROGENASE UBIQUINONE FLAVOPROTEIN 2, MITOCHONDRIAL"/>
    <property type="match status" value="1"/>
</dbReference>
<dbReference type="GO" id="GO:0016491">
    <property type="term" value="F:oxidoreductase activity"/>
    <property type="evidence" value="ECO:0007669"/>
    <property type="project" value="InterPro"/>
</dbReference>
<reference evidence="2" key="1">
    <citation type="submission" date="2021-01" db="EMBL/GenBank/DDBJ databases">
        <authorList>
            <consortium name="Genoscope - CEA"/>
            <person name="William W."/>
        </authorList>
    </citation>
    <scope>NUCLEOTIDE SEQUENCE</scope>
</reference>
<dbReference type="PANTHER" id="PTHR10371:SF3">
    <property type="entry name" value="NADH DEHYDROGENASE [UBIQUINONE] FLAVOPROTEIN 2, MITOCHONDRIAL"/>
    <property type="match status" value="1"/>
</dbReference>
<dbReference type="AlphaFoldDB" id="A0A816KAE2"/>
<proteinExistence type="predicted"/>
<dbReference type="CDD" id="cd03064">
    <property type="entry name" value="TRX_Fd_NuoE"/>
    <property type="match status" value="1"/>
</dbReference>
<dbReference type="SUPFAM" id="SSF52833">
    <property type="entry name" value="Thioredoxin-like"/>
    <property type="match status" value="1"/>
</dbReference>
<feature type="compositionally biased region" description="Basic and acidic residues" evidence="1">
    <location>
        <begin position="302"/>
        <end position="314"/>
    </location>
</feature>
<dbReference type="InterPro" id="IPR036249">
    <property type="entry name" value="Thioredoxin-like_sf"/>
</dbReference>
<protein>
    <submittedName>
        <fullName evidence="2">(rape) hypothetical protein</fullName>
    </submittedName>
</protein>
<dbReference type="Pfam" id="PF01257">
    <property type="entry name" value="2Fe-2S_thioredx"/>
    <property type="match status" value="1"/>
</dbReference>
<dbReference type="FunFam" id="3.40.30.10:FF:000097">
    <property type="entry name" value="NADH dehydrogenase [ubiquinone] flavoprotein 2"/>
    <property type="match status" value="1"/>
</dbReference>
<name>A0A816KAE2_BRANA</name>
<dbReference type="InterPro" id="IPR002023">
    <property type="entry name" value="NuoE-like"/>
</dbReference>
<evidence type="ECO:0000313" key="2">
    <source>
        <dbReference type="EMBL" id="CAF1916265.1"/>
    </source>
</evidence>
<gene>
    <name evidence="2" type="ORF">DARMORV10_C02P39270.1</name>
</gene>
<dbReference type="Gene3D" id="3.40.30.10">
    <property type="entry name" value="Glutaredoxin"/>
    <property type="match status" value="1"/>
</dbReference>